<dbReference type="OMA" id="NDQFLGP"/>
<keyword evidence="2" id="KW-1133">Transmembrane helix</keyword>
<sequence length="361" mass="41515">MKEKLLDKDTIDAHHAYVQSEIRSDLNSIALGPGRLPTNIAIGLAVVGFISFIIGVLLVALRMQFVYFWDWNNQFVGPFFFILFLFCCGGATYLVTVATRRSNRFRRELYFHPLGDYGIAAVHKDDLVHEHEMKSDLKSGTTPHKSIMPRSEAYSMTNLARTDRRGHHNQAYRQGPGDPHRHHGDHRRGPPDDRRRGPHPDERRRGPPPGGRPSDDERRRPPPDYREYPPEGRRGPPPGDYKRPPPDDRRGPPRDDRRGPPRDDRRGPPRDESRGPPRDESRGPPRDDRRGPPRDDRRGPPRDDRRGPPDDQRRPSPEEEKRGPPREGRQPRGPPRFAERSPDDVMNKVKLDVSKESESEL</sequence>
<organism evidence="3 4">
    <name type="scientific">Pomacea canaliculata</name>
    <name type="common">Golden apple snail</name>
    <dbReference type="NCBI Taxonomy" id="400727"/>
    <lineage>
        <taxon>Eukaryota</taxon>
        <taxon>Metazoa</taxon>
        <taxon>Spiralia</taxon>
        <taxon>Lophotrochozoa</taxon>
        <taxon>Mollusca</taxon>
        <taxon>Gastropoda</taxon>
        <taxon>Caenogastropoda</taxon>
        <taxon>Architaenioglossa</taxon>
        <taxon>Ampullarioidea</taxon>
        <taxon>Ampullariidae</taxon>
        <taxon>Pomacea</taxon>
    </lineage>
</organism>
<feature type="transmembrane region" description="Helical" evidence="2">
    <location>
        <begin position="75"/>
        <end position="97"/>
    </location>
</feature>
<evidence type="ECO:0000313" key="3">
    <source>
        <dbReference type="EMBL" id="PVD38661.1"/>
    </source>
</evidence>
<reference evidence="3 4" key="1">
    <citation type="submission" date="2018-04" db="EMBL/GenBank/DDBJ databases">
        <title>The genome of golden apple snail Pomacea canaliculata provides insight into stress tolerance and invasive adaptation.</title>
        <authorList>
            <person name="Liu C."/>
            <person name="Liu B."/>
            <person name="Ren Y."/>
            <person name="Zhang Y."/>
            <person name="Wang H."/>
            <person name="Li S."/>
            <person name="Jiang F."/>
            <person name="Yin L."/>
            <person name="Zhang G."/>
            <person name="Qian W."/>
            <person name="Fan W."/>
        </authorList>
    </citation>
    <scope>NUCLEOTIDE SEQUENCE [LARGE SCALE GENOMIC DNA]</scope>
    <source>
        <strain evidence="3">SZHN2017</strain>
        <tissue evidence="3">Muscle</tissue>
    </source>
</reference>
<accession>A0A2T7PZ23</accession>
<feature type="compositionally biased region" description="Basic and acidic residues" evidence="1">
    <location>
        <begin position="213"/>
        <end position="330"/>
    </location>
</feature>
<keyword evidence="2" id="KW-0472">Membrane</keyword>
<dbReference type="Proteomes" id="UP000245119">
    <property type="component" value="Linkage Group LG1"/>
</dbReference>
<comment type="caution">
    <text evidence="3">The sequence shown here is derived from an EMBL/GenBank/DDBJ whole genome shotgun (WGS) entry which is preliminary data.</text>
</comment>
<dbReference type="EMBL" id="PZQS01000001">
    <property type="protein sequence ID" value="PVD38661.1"/>
    <property type="molecule type" value="Genomic_DNA"/>
</dbReference>
<name>A0A2T7PZ23_POMCA</name>
<evidence type="ECO:0000313" key="4">
    <source>
        <dbReference type="Proteomes" id="UP000245119"/>
    </source>
</evidence>
<protein>
    <submittedName>
        <fullName evidence="3">Uncharacterized protein</fullName>
    </submittedName>
</protein>
<keyword evidence="4" id="KW-1185">Reference proteome</keyword>
<dbReference type="AlphaFoldDB" id="A0A2T7PZ23"/>
<feature type="region of interest" description="Disordered" evidence="1">
    <location>
        <begin position="166"/>
        <end position="361"/>
    </location>
</feature>
<evidence type="ECO:0000256" key="2">
    <source>
        <dbReference type="SAM" id="Phobius"/>
    </source>
</evidence>
<evidence type="ECO:0000256" key="1">
    <source>
        <dbReference type="SAM" id="MobiDB-lite"/>
    </source>
</evidence>
<proteinExistence type="predicted"/>
<feature type="compositionally biased region" description="Basic and acidic residues" evidence="1">
    <location>
        <begin position="187"/>
        <end position="205"/>
    </location>
</feature>
<feature type="transmembrane region" description="Helical" evidence="2">
    <location>
        <begin position="40"/>
        <end position="63"/>
    </location>
</feature>
<dbReference type="STRING" id="400727.A0A2T7PZ23"/>
<keyword evidence="2" id="KW-0812">Transmembrane</keyword>
<gene>
    <name evidence="3" type="ORF">C0Q70_01279</name>
</gene>
<feature type="compositionally biased region" description="Basic and acidic residues" evidence="1">
    <location>
        <begin position="337"/>
        <end position="361"/>
    </location>
</feature>
<dbReference type="OrthoDB" id="6146242at2759"/>